<dbReference type="SUPFAM" id="SSF56784">
    <property type="entry name" value="HAD-like"/>
    <property type="match status" value="1"/>
</dbReference>
<organism evidence="1 2">
    <name type="scientific">Eremococcus coleocola ACS-139-V-Col8</name>
    <dbReference type="NCBI Taxonomy" id="908337"/>
    <lineage>
        <taxon>Bacteria</taxon>
        <taxon>Bacillati</taxon>
        <taxon>Bacillota</taxon>
        <taxon>Bacilli</taxon>
        <taxon>Lactobacillales</taxon>
        <taxon>Aerococcaceae</taxon>
        <taxon>Eremococcus</taxon>
    </lineage>
</organism>
<name>E4KN57_9LACT</name>
<accession>E4KN57</accession>
<dbReference type="AlphaFoldDB" id="E4KN57"/>
<evidence type="ECO:0000313" key="1">
    <source>
        <dbReference type="EMBL" id="EFR31802.1"/>
    </source>
</evidence>
<proteinExistence type="predicted"/>
<protein>
    <recommendedName>
        <fullName evidence="3">Haloacid dehalogenase-like hydrolase</fullName>
    </recommendedName>
</protein>
<dbReference type="Proteomes" id="UP000005990">
    <property type="component" value="Unassembled WGS sequence"/>
</dbReference>
<evidence type="ECO:0000313" key="2">
    <source>
        <dbReference type="Proteomes" id="UP000005990"/>
    </source>
</evidence>
<gene>
    <name evidence="1" type="ORF">HMPREF9257_0034</name>
</gene>
<evidence type="ECO:0008006" key="3">
    <source>
        <dbReference type="Google" id="ProtNLM"/>
    </source>
</evidence>
<reference evidence="1 2" key="1">
    <citation type="submission" date="2010-10" db="EMBL/GenBank/DDBJ databases">
        <authorList>
            <person name="Durkin A.S."/>
            <person name="Madupu R."/>
            <person name="Torralba M."/>
            <person name="Gillis M."/>
            <person name="Methe B."/>
            <person name="Sutton G."/>
            <person name="Nelson K.E."/>
        </authorList>
    </citation>
    <scope>NUCLEOTIDE SEQUENCE [LARGE SCALE GENOMIC DNA]</scope>
    <source>
        <strain evidence="1 2">ACS-139-V-Col8</strain>
    </source>
</reference>
<keyword evidence="2" id="KW-1185">Reference proteome</keyword>
<sequence>MIENSINGVLAAKKADMTVIKFNNPKFKVKPFAASDFNISSLNELI</sequence>
<dbReference type="InterPro" id="IPR023214">
    <property type="entry name" value="HAD_sf"/>
</dbReference>
<dbReference type="InterPro" id="IPR036412">
    <property type="entry name" value="HAD-like_sf"/>
</dbReference>
<dbReference type="EMBL" id="AENN01000006">
    <property type="protein sequence ID" value="EFR31802.1"/>
    <property type="molecule type" value="Genomic_DNA"/>
</dbReference>
<comment type="caution">
    <text evidence="1">The sequence shown here is derived from an EMBL/GenBank/DDBJ whole genome shotgun (WGS) entry which is preliminary data.</text>
</comment>
<dbReference type="Gene3D" id="3.40.50.1000">
    <property type="entry name" value="HAD superfamily/HAD-like"/>
    <property type="match status" value="1"/>
</dbReference>